<reference evidence="2" key="1">
    <citation type="journal article" date="2022" name="bioRxiv">
        <title>Sequencing and chromosome-scale assembly of the giantPleurodeles waltlgenome.</title>
        <authorList>
            <person name="Brown T."/>
            <person name="Elewa A."/>
            <person name="Iarovenko S."/>
            <person name="Subramanian E."/>
            <person name="Araus A.J."/>
            <person name="Petzold A."/>
            <person name="Susuki M."/>
            <person name="Suzuki K.-i.T."/>
            <person name="Hayashi T."/>
            <person name="Toyoda A."/>
            <person name="Oliveira C."/>
            <person name="Osipova E."/>
            <person name="Leigh N.D."/>
            <person name="Simon A."/>
            <person name="Yun M.H."/>
        </authorList>
    </citation>
    <scope>NUCLEOTIDE SEQUENCE</scope>
    <source>
        <strain evidence="2">20211129_DDA</strain>
        <tissue evidence="2">Liver</tissue>
    </source>
</reference>
<feature type="region of interest" description="Disordered" evidence="1">
    <location>
        <begin position="41"/>
        <end position="119"/>
    </location>
</feature>
<comment type="caution">
    <text evidence="2">The sequence shown here is derived from an EMBL/GenBank/DDBJ whole genome shotgun (WGS) entry which is preliminary data.</text>
</comment>
<evidence type="ECO:0000256" key="1">
    <source>
        <dbReference type="SAM" id="MobiDB-lite"/>
    </source>
</evidence>
<sequence>MESLDCVMVASTCSSLADIVGISDSSLAGAAVPVVDKEPGAAVKGVGAPLPPDRPHQQPRPDATGSSSRPRPPEPRREEFIQRGPLSEETGRWDPCHRTAQEDPCDLRNPGPPIPWNRKGCQRRIQNRTRLTHHSTTEQHLRILCNECYCRLHG</sequence>
<keyword evidence="3" id="KW-1185">Reference proteome</keyword>
<dbReference type="AlphaFoldDB" id="A0AAV7VQ90"/>
<feature type="compositionally biased region" description="Low complexity" evidence="1">
    <location>
        <begin position="60"/>
        <end position="69"/>
    </location>
</feature>
<accession>A0AAV7VQ90</accession>
<gene>
    <name evidence="2" type="ORF">NDU88_006654</name>
</gene>
<organism evidence="2 3">
    <name type="scientific">Pleurodeles waltl</name>
    <name type="common">Iberian ribbed newt</name>
    <dbReference type="NCBI Taxonomy" id="8319"/>
    <lineage>
        <taxon>Eukaryota</taxon>
        <taxon>Metazoa</taxon>
        <taxon>Chordata</taxon>
        <taxon>Craniata</taxon>
        <taxon>Vertebrata</taxon>
        <taxon>Euteleostomi</taxon>
        <taxon>Amphibia</taxon>
        <taxon>Batrachia</taxon>
        <taxon>Caudata</taxon>
        <taxon>Salamandroidea</taxon>
        <taxon>Salamandridae</taxon>
        <taxon>Pleurodelinae</taxon>
        <taxon>Pleurodeles</taxon>
    </lineage>
</organism>
<evidence type="ECO:0000313" key="2">
    <source>
        <dbReference type="EMBL" id="KAJ1202859.1"/>
    </source>
</evidence>
<dbReference type="EMBL" id="JANPWB010000003">
    <property type="protein sequence ID" value="KAJ1202859.1"/>
    <property type="molecule type" value="Genomic_DNA"/>
</dbReference>
<protein>
    <submittedName>
        <fullName evidence="2">Uncharacterized protein</fullName>
    </submittedName>
</protein>
<evidence type="ECO:0000313" key="3">
    <source>
        <dbReference type="Proteomes" id="UP001066276"/>
    </source>
</evidence>
<name>A0AAV7VQ90_PLEWA</name>
<feature type="compositionally biased region" description="Basic and acidic residues" evidence="1">
    <location>
        <begin position="71"/>
        <end position="81"/>
    </location>
</feature>
<feature type="compositionally biased region" description="Basic and acidic residues" evidence="1">
    <location>
        <begin position="89"/>
        <end position="101"/>
    </location>
</feature>
<dbReference type="Proteomes" id="UP001066276">
    <property type="component" value="Chromosome 2_1"/>
</dbReference>
<proteinExistence type="predicted"/>